<evidence type="ECO:0000313" key="1">
    <source>
        <dbReference type="EMBL" id="GMR30575.1"/>
    </source>
</evidence>
<sequence length="98" mass="11059">VHDRVVRVLDTVTGRETLVCRRELIVLLRVDIVPVDLDELIPVHSEVLMDDAQCVHDFVHHHALILPALEREIDGVHGRDTTDVRKTATRGAVDLDEV</sequence>
<feature type="non-terminal residue" evidence="1">
    <location>
        <position position="1"/>
    </location>
</feature>
<dbReference type="Proteomes" id="UP001328107">
    <property type="component" value="Unassembled WGS sequence"/>
</dbReference>
<feature type="non-terminal residue" evidence="1">
    <location>
        <position position="98"/>
    </location>
</feature>
<reference evidence="2" key="1">
    <citation type="submission" date="2022-10" db="EMBL/GenBank/DDBJ databases">
        <title>Genome assembly of Pristionchus species.</title>
        <authorList>
            <person name="Yoshida K."/>
            <person name="Sommer R.J."/>
        </authorList>
    </citation>
    <scope>NUCLEOTIDE SEQUENCE [LARGE SCALE GENOMIC DNA]</scope>
    <source>
        <strain evidence="2">RS5460</strain>
    </source>
</reference>
<gene>
    <name evidence="1" type="ORF">PMAYCL1PPCAC_00770</name>
</gene>
<proteinExistence type="predicted"/>
<comment type="caution">
    <text evidence="1">The sequence shown here is derived from an EMBL/GenBank/DDBJ whole genome shotgun (WGS) entry which is preliminary data.</text>
</comment>
<keyword evidence="2" id="KW-1185">Reference proteome</keyword>
<dbReference type="EMBL" id="BTRK01000001">
    <property type="protein sequence ID" value="GMR30575.1"/>
    <property type="molecule type" value="Genomic_DNA"/>
</dbReference>
<protein>
    <submittedName>
        <fullName evidence="1">Uncharacterized protein</fullName>
    </submittedName>
</protein>
<evidence type="ECO:0000313" key="2">
    <source>
        <dbReference type="Proteomes" id="UP001328107"/>
    </source>
</evidence>
<dbReference type="AlphaFoldDB" id="A0AAN5C4Q7"/>
<name>A0AAN5C4Q7_9BILA</name>
<accession>A0AAN5C4Q7</accession>
<organism evidence="1 2">
    <name type="scientific">Pristionchus mayeri</name>
    <dbReference type="NCBI Taxonomy" id="1317129"/>
    <lineage>
        <taxon>Eukaryota</taxon>
        <taxon>Metazoa</taxon>
        <taxon>Ecdysozoa</taxon>
        <taxon>Nematoda</taxon>
        <taxon>Chromadorea</taxon>
        <taxon>Rhabditida</taxon>
        <taxon>Rhabditina</taxon>
        <taxon>Diplogasteromorpha</taxon>
        <taxon>Diplogasteroidea</taxon>
        <taxon>Neodiplogasteridae</taxon>
        <taxon>Pristionchus</taxon>
    </lineage>
</organism>